<dbReference type="PROSITE" id="PS51257">
    <property type="entry name" value="PROKAR_LIPOPROTEIN"/>
    <property type="match status" value="1"/>
</dbReference>
<name>A0A3N0UL03_9GAMM</name>
<feature type="compositionally biased region" description="Gly residues" evidence="1">
    <location>
        <begin position="39"/>
        <end position="55"/>
    </location>
</feature>
<dbReference type="AlphaFoldDB" id="A0A3N0UL03"/>
<evidence type="ECO:0000256" key="2">
    <source>
        <dbReference type="SAM" id="SignalP"/>
    </source>
</evidence>
<organism evidence="3 4">
    <name type="scientific">Lonsdalea populi</name>
    <dbReference type="NCBI Taxonomy" id="1172565"/>
    <lineage>
        <taxon>Bacteria</taxon>
        <taxon>Pseudomonadati</taxon>
        <taxon>Pseudomonadota</taxon>
        <taxon>Gammaproteobacteria</taxon>
        <taxon>Enterobacterales</taxon>
        <taxon>Pectobacteriaceae</taxon>
        <taxon>Lonsdalea</taxon>
    </lineage>
</organism>
<comment type="caution">
    <text evidence="3">The sequence shown here is derived from an EMBL/GenBank/DDBJ whole genome shotgun (WGS) entry which is preliminary data.</text>
</comment>
<proteinExistence type="predicted"/>
<evidence type="ECO:0000313" key="3">
    <source>
        <dbReference type="EMBL" id="ROH81240.1"/>
    </source>
</evidence>
<sequence length="62" mass="6401">MIRQNGSQMRLKMKRVLKLASLLALLTTLSGCLFPPPWGGGHGGGGHGGGHGGGPHFQDPRG</sequence>
<evidence type="ECO:0000313" key="4">
    <source>
        <dbReference type="Proteomes" id="UP000274511"/>
    </source>
</evidence>
<feature type="region of interest" description="Disordered" evidence="1">
    <location>
        <begin position="37"/>
        <end position="62"/>
    </location>
</feature>
<evidence type="ECO:0008006" key="5">
    <source>
        <dbReference type="Google" id="ProtNLM"/>
    </source>
</evidence>
<feature type="signal peptide" evidence="2">
    <location>
        <begin position="1"/>
        <end position="33"/>
    </location>
</feature>
<reference evidence="3 4" key="1">
    <citation type="submission" date="2018-10" db="EMBL/GenBank/DDBJ databases">
        <title>New species genome.</title>
        <authorList>
            <person name="Li Y."/>
        </authorList>
    </citation>
    <scope>NUCLEOTIDE SEQUENCE [LARGE SCALE GENOMIC DNA]</scope>
    <source>
        <strain evidence="3 4">L6_4B</strain>
    </source>
</reference>
<accession>A0A3N0UL03</accession>
<dbReference type="EMBL" id="RJUJ01000006">
    <property type="protein sequence ID" value="ROH81240.1"/>
    <property type="molecule type" value="Genomic_DNA"/>
</dbReference>
<gene>
    <name evidence="3" type="ORF">EC392_07405</name>
</gene>
<keyword evidence="2" id="KW-0732">Signal</keyword>
<feature type="chain" id="PRO_5018307140" description="Lipoprotein" evidence="2">
    <location>
        <begin position="34"/>
        <end position="62"/>
    </location>
</feature>
<dbReference type="Proteomes" id="UP000274511">
    <property type="component" value="Unassembled WGS sequence"/>
</dbReference>
<evidence type="ECO:0000256" key="1">
    <source>
        <dbReference type="SAM" id="MobiDB-lite"/>
    </source>
</evidence>
<protein>
    <recommendedName>
        <fullName evidence="5">Lipoprotein</fullName>
    </recommendedName>
</protein>